<feature type="domain" description="NADP-dependent oxidoreductase" evidence="9">
    <location>
        <begin position="85"/>
        <end position="232"/>
    </location>
</feature>
<evidence type="ECO:0000313" key="11">
    <source>
        <dbReference type="Proteomes" id="UP001642483"/>
    </source>
</evidence>
<evidence type="ECO:0000259" key="9">
    <source>
        <dbReference type="Pfam" id="PF00248"/>
    </source>
</evidence>
<dbReference type="PANTHER" id="PTHR13295:SF4">
    <property type="entry name" value="GLUTAMATE--CYSTEINE LIGASE REGULATORY SUBUNIT"/>
    <property type="match status" value="1"/>
</dbReference>
<comment type="caution">
    <text evidence="10">The sequence shown here is derived from an EMBL/GenBank/DDBJ whole genome shotgun (WGS) entry which is preliminary data.</text>
</comment>
<evidence type="ECO:0000256" key="7">
    <source>
        <dbReference type="ARBA" id="ARBA00031732"/>
    </source>
</evidence>
<organism evidence="10 11">
    <name type="scientific">Clavelina lepadiformis</name>
    <name type="common">Light-bulb sea squirt</name>
    <name type="synonym">Ascidia lepadiformis</name>
    <dbReference type="NCBI Taxonomy" id="159417"/>
    <lineage>
        <taxon>Eukaryota</taxon>
        <taxon>Metazoa</taxon>
        <taxon>Chordata</taxon>
        <taxon>Tunicata</taxon>
        <taxon>Ascidiacea</taxon>
        <taxon>Aplousobranchia</taxon>
        <taxon>Clavelinidae</taxon>
        <taxon>Clavelina</taxon>
    </lineage>
</organism>
<accession>A0ABP0F4S0</accession>
<dbReference type="SUPFAM" id="SSF51430">
    <property type="entry name" value="NAD(P)-linked oxidoreductase"/>
    <property type="match status" value="1"/>
</dbReference>
<evidence type="ECO:0000256" key="5">
    <source>
        <dbReference type="ARBA" id="ARBA00030406"/>
    </source>
</evidence>
<protein>
    <recommendedName>
        <fullName evidence="7">GCS light chain</fullName>
    </recommendedName>
    <alternativeName>
        <fullName evidence="5">Gamma-ECS regulatory subunit</fullName>
    </alternativeName>
    <alternativeName>
        <fullName evidence="8">Gamma-glutamylcysteine synthetase regulatory subunit</fullName>
    </alternativeName>
    <alternativeName>
        <fullName evidence="6">Glutamate--cysteine ligase modifier subunit</fullName>
    </alternativeName>
</protein>
<proteinExistence type="inferred from homology"/>
<gene>
    <name evidence="10" type="ORF">CVLEPA_LOCUS4381</name>
</gene>
<sequence length="303" mass="34266">MSLDAERAELARIMVGHCNTFSIHSGNIINWNMLKKHRFHTSLTSSDELMDALHSAIQSWIRGITIDPVNMPEPQNAINISNRELETPIDPDQREKLKLSVKLFLCDWRPNIIRRAVDKVIQNLDVQRIDSLIVSFPVMPPSTNTILENSNISPVAADLNKIKPIWKEMQSVVDSGHVSKIGVSDFDQAGLELLHNWARIKPSINQISLNNCCAVPTDLIQYSREEKVELLTHSDPPEILSARNFQSFMSESTQDIDATNWTPSFIARYSVLVRNRGIVHSKGYITSAERQSLTSNGEDYGFF</sequence>
<dbReference type="Proteomes" id="UP001642483">
    <property type="component" value="Unassembled WGS sequence"/>
</dbReference>
<dbReference type="InterPro" id="IPR036812">
    <property type="entry name" value="NAD(P)_OxRdtase_dom_sf"/>
</dbReference>
<keyword evidence="4" id="KW-0317">Glutathione biosynthesis</keyword>
<evidence type="ECO:0000313" key="10">
    <source>
        <dbReference type="EMBL" id="CAK8674708.1"/>
    </source>
</evidence>
<dbReference type="InterPro" id="IPR032963">
    <property type="entry name" value="Gclm"/>
</dbReference>
<dbReference type="PANTHER" id="PTHR13295">
    <property type="entry name" value="GLUTAMATE CYSTEINE LIGASE REGULATORY SUBUNIT"/>
    <property type="match status" value="1"/>
</dbReference>
<evidence type="ECO:0000256" key="4">
    <source>
        <dbReference type="ARBA" id="ARBA00022684"/>
    </source>
</evidence>
<dbReference type="InterPro" id="IPR023210">
    <property type="entry name" value="NADP_OxRdtase_dom"/>
</dbReference>
<dbReference type="Pfam" id="PF00248">
    <property type="entry name" value="Aldo_ket_red"/>
    <property type="match status" value="1"/>
</dbReference>
<keyword evidence="11" id="KW-1185">Reference proteome</keyword>
<evidence type="ECO:0000256" key="6">
    <source>
        <dbReference type="ARBA" id="ARBA00031154"/>
    </source>
</evidence>
<comment type="pathway">
    <text evidence="1">Sulfur metabolism; glutathione biosynthesis; glutathione from L-cysteine and L-glutamate: step 1/2.</text>
</comment>
<evidence type="ECO:0000256" key="2">
    <source>
        <dbReference type="ARBA" id="ARBA00008612"/>
    </source>
</evidence>
<comment type="subunit">
    <text evidence="3">Heterodimer of a catalytic heavy chain and a regulatory light chain.</text>
</comment>
<reference evidence="10 11" key="1">
    <citation type="submission" date="2024-02" db="EMBL/GenBank/DDBJ databases">
        <authorList>
            <person name="Daric V."/>
            <person name="Darras S."/>
        </authorList>
    </citation>
    <scope>NUCLEOTIDE SEQUENCE [LARGE SCALE GENOMIC DNA]</scope>
</reference>
<evidence type="ECO:0000256" key="1">
    <source>
        <dbReference type="ARBA" id="ARBA00005006"/>
    </source>
</evidence>
<evidence type="ECO:0000256" key="8">
    <source>
        <dbReference type="ARBA" id="ARBA00032926"/>
    </source>
</evidence>
<comment type="similarity">
    <text evidence="2">Belongs to the aldo/keto reductase family. Glutamate--cysteine ligase light chain subfamily.</text>
</comment>
<evidence type="ECO:0000256" key="3">
    <source>
        <dbReference type="ARBA" id="ARBA00011532"/>
    </source>
</evidence>
<name>A0ABP0F4S0_CLALP</name>
<dbReference type="Gene3D" id="3.20.20.100">
    <property type="entry name" value="NADP-dependent oxidoreductase domain"/>
    <property type="match status" value="1"/>
</dbReference>
<dbReference type="EMBL" id="CAWYQH010000013">
    <property type="protein sequence ID" value="CAK8674708.1"/>
    <property type="molecule type" value="Genomic_DNA"/>
</dbReference>